<dbReference type="AlphaFoldDB" id="A0ABD0VRD7"/>
<accession>A0ABD0VRD7</accession>
<dbReference type="EMBL" id="JANQDX010000002">
    <property type="protein sequence ID" value="KAL0927707.1"/>
    <property type="molecule type" value="Genomic_DNA"/>
</dbReference>
<proteinExistence type="predicted"/>
<sequence>MYFVCDSLFSVHSHIGSSLLAHQVGICRFRRHLGTGTEKNPSWSGGYVGAALNRVRSSRVSSGSQIQKDPNNLSLNTSLKDTNIRLSEFTSMLATWIIQRAKVNWLKHVEDEFKFLYAKIRNRMGSTKSVVNLLASNPNISRTEVINSITQYFQALYNSPPPSYMDLAIFPIDAALPEYYANSITSYVLDDEIKNAIFVGSSTSAPGPDSFNFHFYKYGKAEKPLQSNLFLPFSPLHDDGREPFFLPSAENHNSSLFHLSTVMAENHASSLFHHSTVKAENLASSLFHHSTVKAENPSSLFHHSTVKAENPSSLFHHSTFPNYNHTLSNSIKEKKGYRLLTDFLFYQALKSSVCLMYDSPEMLVQPENSTNNQFGHESTPYLNYVYPPAFSCEDAGSEGASLSPSESSPSIDDFSIVQDDRASYRTIQNRTGRLEWFKNMTLIRFSLRTGFLTDRSSRRTGRYTNRTGRYAYRTGRYTHLQGELIITTHIVLNDETSYRTILISYRTMRISYWTIYPEFFKSENIQS</sequence>
<gene>
    <name evidence="1" type="ORF">M5K25_001907</name>
</gene>
<dbReference type="Proteomes" id="UP001552299">
    <property type="component" value="Unassembled WGS sequence"/>
</dbReference>
<comment type="caution">
    <text evidence="1">The sequence shown here is derived from an EMBL/GenBank/DDBJ whole genome shotgun (WGS) entry which is preliminary data.</text>
</comment>
<evidence type="ECO:0000313" key="2">
    <source>
        <dbReference type="Proteomes" id="UP001552299"/>
    </source>
</evidence>
<reference evidence="1 2" key="1">
    <citation type="journal article" date="2024" name="Plant Biotechnol. J.">
        <title>Dendrobium thyrsiflorum genome and its molecular insights into genes involved in important horticultural traits.</title>
        <authorList>
            <person name="Chen B."/>
            <person name="Wang J.Y."/>
            <person name="Zheng P.J."/>
            <person name="Li K.L."/>
            <person name="Liang Y.M."/>
            <person name="Chen X.F."/>
            <person name="Zhang C."/>
            <person name="Zhao X."/>
            <person name="He X."/>
            <person name="Zhang G.Q."/>
            <person name="Liu Z.J."/>
            <person name="Xu Q."/>
        </authorList>
    </citation>
    <scope>NUCLEOTIDE SEQUENCE [LARGE SCALE GENOMIC DNA]</scope>
    <source>
        <strain evidence="1">GZMU011</strain>
    </source>
</reference>
<evidence type="ECO:0000313" key="1">
    <source>
        <dbReference type="EMBL" id="KAL0927707.1"/>
    </source>
</evidence>
<organism evidence="1 2">
    <name type="scientific">Dendrobium thyrsiflorum</name>
    <name type="common">Pinecone-like raceme dendrobium</name>
    <name type="synonym">Orchid</name>
    <dbReference type="NCBI Taxonomy" id="117978"/>
    <lineage>
        <taxon>Eukaryota</taxon>
        <taxon>Viridiplantae</taxon>
        <taxon>Streptophyta</taxon>
        <taxon>Embryophyta</taxon>
        <taxon>Tracheophyta</taxon>
        <taxon>Spermatophyta</taxon>
        <taxon>Magnoliopsida</taxon>
        <taxon>Liliopsida</taxon>
        <taxon>Asparagales</taxon>
        <taxon>Orchidaceae</taxon>
        <taxon>Epidendroideae</taxon>
        <taxon>Malaxideae</taxon>
        <taxon>Dendrobiinae</taxon>
        <taxon>Dendrobium</taxon>
    </lineage>
</organism>
<keyword evidence="2" id="KW-1185">Reference proteome</keyword>
<name>A0ABD0VRD7_DENTH</name>
<protein>
    <submittedName>
        <fullName evidence="1">Uncharacterized protein</fullName>
    </submittedName>
</protein>